<evidence type="ECO:0000313" key="3">
    <source>
        <dbReference type="Proteomes" id="UP000723463"/>
    </source>
</evidence>
<dbReference type="GO" id="GO:0005524">
    <property type="term" value="F:ATP binding"/>
    <property type="evidence" value="ECO:0007669"/>
    <property type="project" value="InterPro"/>
</dbReference>
<dbReference type="Pfam" id="PF02399">
    <property type="entry name" value="Herpes_ori_bp"/>
    <property type="match status" value="1"/>
</dbReference>
<gene>
    <name evidence="2" type="ORF">EC957_011504</name>
</gene>
<proteinExistence type="predicted"/>
<protein>
    <recommendedName>
        <fullName evidence="1">Replication origin-binding protein domain-containing protein</fullName>
    </recommendedName>
</protein>
<dbReference type="InterPro" id="IPR027417">
    <property type="entry name" value="P-loop_NTPase"/>
</dbReference>
<comment type="caution">
    <text evidence="2">The sequence shown here is derived from an EMBL/GenBank/DDBJ whole genome shotgun (WGS) entry which is preliminary data.</text>
</comment>
<sequence length="534" mass="61906">MTHKFESTYYRTYDGQIKGPQDRCHEWSDISSHEFFVAVDEPYKKEYSSYMDSTTFLKAYDSVPEEKRCFFEQIGEGKACKEYYDIDWTLASSADESEIKRLEHQVFAAFLRVRNQHASEFALDEEHCRVLSASNSKKLSLHIVIPTYVFENNHQHQKAFFPAFQRFWCSALCNDEDAALLKRIDDGVYSRNRIIRILGSHKFLDPSRPLKRAEWHEPSMLADEEEFLITSIGLDSIKVTNDLYEVAAARALSTVTRKPREAIQSSLPKHIVDAVTAKFEQTEHAVQFFEMQGYIDRPMDFHLERKVQGYCIVCERGHDRENAFLRLVRSGAIFLHCYRSSIPGKEVCKRDFALAVEMEAAVALRTRHGLSHVDIPERAQYLTHFHLAPPLEPLKLVETVNQPPSLLIRCDTGGGKTVYLEALVKANKESKFVAITPRRTHADMLEKRFHRFENYQDRLRGVIACERLVIQTESLHRIDMKYYRDDTILILDETSSLIKQMCSDKTHGNMHNLNLQIFERLIHEQNGLSVSTQI</sequence>
<organism evidence="2 3">
    <name type="scientific">Mortierella hygrophila</name>
    <dbReference type="NCBI Taxonomy" id="979708"/>
    <lineage>
        <taxon>Eukaryota</taxon>
        <taxon>Fungi</taxon>
        <taxon>Fungi incertae sedis</taxon>
        <taxon>Mucoromycota</taxon>
        <taxon>Mortierellomycotina</taxon>
        <taxon>Mortierellomycetes</taxon>
        <taxon>Mortierellales</taxon>
        <taxon>Mortierellaceae</taxon>
        <taxon>Mortierella</taxon>
    </lineage>
</organism>
<evidence type="ECO:0000259" key="1">
    <source>
        <dbReference type="Pfam" id="PF02399"/>
    </source>
</evidence>
<evidence type="ECO:0000313" key="2">
    <source>
        <dbReference type="EMBL" id="KAF9545007.1"/>
    </source>
</evidence>
<keyword evidence="3" id="KW-1185">Reference proteome</keyword>
<reference evidence="2" key="1">
    <citation type="journal article" date="2020" name="Fungal Divers.">
        <title>Resolving the Mortierellaceae phylogeny through synthesis of multi-gene phylogenetics and phylogenomics.</title>
        <authorList>
            <person name="Vandepol N."/>
            <person name="Liber J."/>
            <person name="Desiro A."/>
            <person name="Na H."/>
            <person name="Kennedy M."/>
            <person name="Barry K."/>
            <person name="Grigoriev I.V."/>
            <person name="Miller A.N."/>
            <person name="O'Donnell K."/>
            <person name="Stajich J.E."/>
            <person name="Bonito G."/>
        </authorList>
    </citation>
    <scope>NUCLEOTIDE SEQUENCE</scope>
    <source>
        <strain evidence="2">NRRL 2591</strain>
    </source>
</reference>
<dbReference type="InterPro" id="IPR003450">
    <property type="entry name" value="Replication_origin-bd"/>
</dbReference>
<name>A0A9P6F9A0_9FUNG</name>
<dbReference type="SUPFAM" id="SSF52540">
    <property type="entry name" value="P-loop containing nucleoside triphosphate hydrolases"/>
    <property type="match status" value="1"/>
</dbReference>
<dbReference type="EMBL" id="JAAAXW010000080">
    <property type="protein sequence ID" value="KAF9545007.1"/>
    <property type="molecule type" value="Genomic_DNA"/>
</dbReference>
<dbReference type="AlphaFoldDB" id="A0A9P6F9A0"/>
<dbReference type="GO" id="GO:0006260">
    <property type="term" value="P:DNA replication"/>
    <property type="evidence" value="ECO:0007669"/>
    <property type="project" value="InterPro"/>
</dbReference>
<accession>A0A9P6F9A0</accession>
<dbReference type="Proteomes" id="UP000723463">
    <property type="component" value="Unassembled WGS sequence"/>
</dbReference>
<dbReference type="GO" id="GO:0003688">
    <property type="term" value="F:DNA replication origin binding"/>
    <property type="evidence" value="ECO:0007669"/>
    <property type="project" value="InterPro"/>
</dbReference>
<feature type="domain" description="Replication origin-binding protein" evidence="1">
    <location>
        <begin position="402"/>
        <end position="504"/>
    </location>
</feature>